<evidence type="ECO:0000313" key="4">
    <source>
        <dbReference type="Proteomes" id="UP001201980"/>
    </source>
</evidence>
<feature type="coiled-coil region" evidence="1">
    <location>
        <begin position="778"/>
        <end position="805"/>
    </location>
</feature>
<name>A0AAD5RGU8_9PEZI</name>
<keyword evidence="1" id="KW-0175">Coiled coil</keyword>
<dbReference type="EMBL" id="JAKWBI020000577">
    <property type="protein sequence ID" value="KAJ2893697.1"/>
    <property type="molecule type" value="Genomic_DNA"/>
</dbReference>
<feature type="region of interest" description="Disordered" evidence="2">
    <location>
        <begin position="835"/>
        <end position="899"/>
    </location>
</feature>
<accession>A0AAD5RGU8</accession>
<evidence type="ECO:0000256" key="2">
    <source>
        <dbReference type="SAM" id="MobiDB-lite"/>
    </source>
</evidence>
<dbReference type="AlphaFoldDB" id="A0AAD5RGU8"/>
<gene>
    <name evidence="3" type="ORF">MKZ38_008321</name>
</gene>
<feature type="region of interest" description="Disordered" evidence="2">
    <location>
        <begin position="1050"/>
        <end position="1098"/>
    </location>
</feature>
<evidence type="ECO:0000313" key="3">
    <source>
        <dbReference type="EMBL" id="KAJ2893697.1"/>
    </source>
</evidence>
<feature type="compositionally biased region" description="Acidic residues" evidence="2">
    <location>
        <begin position="1051"/>
        <end position="1085"/>
    </location>
</feature>
<feature type="coiled-coil region" evidence="1">
    <location>
        <begin position="653"/>
        <end position="749"/>
    </location>
</feature>
<keyword evidence="4" id="KW-1185">Reference proteome</keyword>
<feature type="coiled-coil region" evidence="1">
    <location>
        <begin position="484"/>
        <end position="522"/>
    </location>
</feature>
<sequence>MESPFRNIASIAEVASGGEDVSRALIDLLEPFRDAPLPFRHLATNIGQCASLLKCTVHLFQRHQGILRPELAAIVSDVNGHFGIIQETVKRWIKAPRGRWRRIKWLFWSGRVTDFIRRLQALTACLYVVVDVATIAIDKSQEVATWQLILRRSHALRSIEDARVETQALQRAPTEPVEVPRPYRGLLTLGETGRDIAEWMSTVLSAPAVPLKGAAGGPPPMGIIKYERSRYAFSPTSRPNPDFDAESPRLMFSHDSICLAALSRLGLQYTIEDSEDGQESGRKVLVQIDKSMKDFEVDLIVSTSQVMGAIPSPEWKPITSPWMRLPPDEALGRLLKSCTILSEGDVDSLLLEDSPALSTAVTINGDHANGAGANHHEPFRFALDAEGDEFNREEFERSESVRDWAVHPPVQGMGNAKWESRSRLSDGNLTGQGHHFPVMPSQQQNQLMLSAAPLPTLHESPPTGRRVSYPLGMDPAWIQEFQERVDLREKVKDLEQKLQYSKDEAKVSVMELENRLDDSKKTELDLSTRLAQEQETQMRFEKELKTMSIERAQLDSSRQQAKTKLEELNAQIGEYKEEIARLRGEMSALETLSTKADKSEETQRGMDTYKKELDRWKLEMMNQQSTLDQQWRAVSDRKVAELRDTVMKELSGLRTMEDELVKAQHTREKLALEHRISNLKKAKEVDEAKIEELELKKEIHDAKVDSMKEEAALCQRKYEGEIQSLADKIKKLKKKKTKAQLELQWLKESQTERIKAEKEAARAAAIMEFRETLHLKAKEAVQKEMDEAAEKQARLDAARQKLEADAAAEMERAATEIESSLSSSSIDVMSFVVEDDDDDESGGVDWPDNKTETDDGPGALGAEYQQDGTREAADNCDGGSVRNEIPEVDPRAPSTKGKCPVPRVEDFLVTSESGNDSGYKSLVWTVSQPWKGMREIEAPAFEGVSPLYIRGNNLGQTLYCGANPIHIRELDETYTLDGEQEYLTISKLYIDPQVLEQYGIEYVELGDGYLSLDPAIGTSDIEKLFHQSYTRREIEAYKLLKKAYNTSVVGEQEEPYAEEEAVEDEQEQDEQEEDEQDDVNDEEAEKEARALAGTCRAS</sequence>
<comment type="caution">
    <text evidence="3">The sequence shown here is derived from an EMBL/GenBank/DDBJ whole genome shotgun (WGS) entry which is preliminary data.</text>
</comment>
<reference evidence="3" key="1">
    <citation type="submission" date="2022-07" db="EMBL/GenBank/DDBJ databases">
        <title>Draft genome sequence of Zalerion maritima ATCC 34329, a (micro)plastics degrading marine fungus.</title>
        <authorList>
            <person name="Paco A."/>
            <person name="Goncalves M.F.M."/>
            <person name="Rocha-Santos T.A.P."/>
            <person name="Alves A."/>
        </authorList>
    </citation>
    <scope>NUCLEOTIDE SEQUENCE</scope>
    <source>
        <strain evidence="3">ATCC 34329</strain>
    </source>
</reference>
<dbReference type="Proteomes" id="UP001201980">
    <property type="component" value="Unassembled WGS sequence"/>
</dbReference>
<feature type="coiled-coil region" evidence="1">
    <location>
        <begin position="551"/>
        <end position="626"/>
    </location>
</feature>
<evidence type="ECO:0000256" key="1">
    <source>
        <dbReference type="SAM" id="Coils"/>
    </source>
</evidence>
<organism evidence="3 4">
    <name type="scientific">Zalerion maritima</name>
    <dbReference type="NCBI Taxonomy" id="339359"/>
    <lineage>
        <taxon>Eukaryota</taxon>
        <taxon>Fungi</taxon>
        <taxon>Dikarya</taxon>
        <taxon>Ascomycota</taxon>
        <taxon>Pezizomycotina</taxon>
        <taxon>Sordariomycetes</taxon>
        <taxon>Lulworthiomycetidae</taxon>
        <taxon>Lulworthiales</taxon>
        <taxon>Lulworthiaceae</taxon>
        <taxon>Zalerion</taxon>
    </lineage>
</organism>
<proteinExistence type="predicted"/>
<protein>
    <submittedName>
        <fullName evidence="3">Uncharacterized protein</fullName>
    </submittedName>
</protein>